<proteinExistence type="predicted"/>
<accession>A0ABU6Q7X9</accession>
<dbReference type="EMBL" id="JASCZI010000058">
    <property type="protein sequence ID" value="MED6107954.1"/>
    <property type="molecule type" value="Genomic_DNA"/>
</dbReference>
<reference evidence="1 2" key="1">
    <citation type="journal article" date="2023" name="Plants (Basel)">
        <title>Bridging the Gap: Combining Genomics and Transcriptomics Approaches to Understand Stylosanthes scabra, an Orphan Legume from the Brazilian Caatinga.</title>
        <authorList>
            <person name="Ferreira-Neto J.R.C."/>
            <person name="da Silva M.D."/>
            <person name="Binneck E."/>
            <person name="de Melo N.F."/>
            <person name="da Silva R.H."/>
            <person name="de Melo A.L.T.M."/>
            <person name="Pandolfi V."/>
            <person name="Bustamante F.O."/>
            <person name="Brasileiro-Vidal A.C."/>
            <person name="Benko-Iseppon A.M."/>
        </authorList>
    </citation>
    <scope>NUCLEOTIDE SEQUENCE [LARGE SCALE GENOMIC DNA]</scope>
    <source>
        <tissue evidence="1">Leaves</tissue>
    </source>
</reference>
<evidence type="ECO:0000313" key="1">
    <source>
        <dbReference type="EMBL" id="MED6107954.1"/>
    </source>
</evidence>
<dbReference type="InterPro" id="IPR016208">
    <property type="entry name" value="Ald_Oxase/xanthine_DH-like"/>
</dbReference>
<name>A0ABU6Q7X9_9FABA</name>
<evidence type="ECO:0000313" key="2">
    <source>
        <dbReference type="Proteomes" id="UP001341840"/>
    </source>
</evidence>
<protein>
    <submittedName>
        <fullName evidence="1">Xylitol dehydrogenase</fullName>
    </submittedName>
</protein>
<organism evidence="1 2">
    <name type="scientific">Stylosanthes scabra</name>
    <dbReference type="NCBI Taxonomy" id="79078"/>
    <lineage>
        <taxon>Eukaryota</taxon>
        <taxon>Viridiplantae</taxon>
        <taxon>Streptophyta</taxon>
        <taxon>Embryophyta</taxon>
        <taxon>Tracheophyta</taxon>
        <taxon>Spermatophyta</taxon>
        <taxon>Magnoliopsida</taxon>
        <taxon>eudicotyledons</taxon>
        <taxon>Gunneridae</taxon>
        <taxon>Pentapetalae</taxon>
        <taxon>rosids</taxon>
        <taxon>fabids</taxon>
        <taxon>Fabales</taxon>
        <taxon>Fabaceae</taxon>
        <taxon>Papilionoideae</taxon>
        <taxon>50 kb inversion clade</taxon>
        <taxon>dalbergioids sensu lato</taxon>
        <taxon>Dalbergieae</taxon>
        <taxon>Pterocarpus clade</taxon>
        <taxon>Stylosanthes</taxon>
    </lineage>
</organism>
<sequence>MANIIMDLGFSLNPAIDVGQGHPNVKAIHSSKDDGEPPFFLASAVFFAIKDTITAVRIEVGCSDWFPLDNPATPKRIRMACLDDITSLLINYDFHPKLSV</sequence>
<dbReference type="PANTHER" id="PTHR45444:SF3">
    <property type="entry name" value="XANTHINE DEHYDROGENASE"/>
    <property type="match status" value="1"/>
</dbReference>
<keyword evidence="2" id="KW-1185">Reference proteome</keyword>
<dbReference type="PANTHER" id="PTHR45444">
    <property type="entry name" value="XANTHINE DEHYDROGENASE"/>
    <property type="match status" value="1"/>
</dbReference>
<dbReference type="SUPFAM" id="SSF56003">
    <property type="entry name" value="Molybdenum cofactor-binding domain"/>
    <property type="match status" value="1"/>
</dbReference>
<dbReference type="Gene3D" id="3.30.365.10">
    <property type="entry name" value="Aldehyde oxidase/xanthine dehydrogenase, molybdopterin binding domain"/>
    <property type="match status" value="1"/>
</dbReference>
<gene>
    <name evidence="1" type="primary">XDH1_2</name>
    <name evidence="1" type="ORF">PIB30_018982</name>
</gene>
<dbReference type="Proteomes" id="UP001341840">
    <property type="component" value="Unassembled WGS sequence"/>
</dbReference>
<dbReference type="InterPro" id="IPR037165">
    <property type="entry name" value="AldOxase/xan_DH_Mopterin-bd_sf"/>
</dbReference>
<comment type="caution">
    <text evidence="1">The sequence shown here is derived from an EMBL/GenBank/DDBJ whole genome shotgun (WGS) entry which is preliminary data.</text>
</comment>